<dbReference type="eggNOG" id="COG0695">
    <property type="taxonomic scope" value="Bacteria"/>
</dbReference>
<dbReference type="STRING" id="754436.JCM19237_2221"/>
<dbReference type="InterPro" id="IPR051548">
    <property type="entry name" value="Grx-like_ET"/>
</dbReference>
<comment type="caution">
    <text evidence="2">The sequence shown here is derived from an EMBL/GenBank/DDBJ whole genome shotgun (WGS) entry which is preliminary data.</text>
</comment>
<evidence type="ECO:0000313" key="3">
    <source>
        <dbReference type="Proteomes" id="UP000029227"/>
    </source>
</evidence>
<dbReference type="Gene3D" id="3.40.30.10">
    <property type="entry name" value="Glutaredoxin"/>
    <property type="match status" value="1"/>
</dbReference>
<protein>
    <submittedName>
        <fullName evidence="2">Glutaredoxin</fullName>
    </submittedName>
</protein>
<dbReference type="Pfam" id="PF00462">
    <property type="entry name" value="Glutaredoxin"/>
    <property type="match status" value="1"/>
</dbReference>
<dbReference type="InterPro" id="IPR002109">
    <property type="entry name" value="Glutaredoxin"/>
</dbReference>
<dbReference type="GO" id="GO:0045454">
    <property type="term" value="P:cell redox homeostasis"/>
    <property type="evidence" value="ECO:0007669"/>
    <property type="project" value="TreeGrafter"/>
</dbReference>
<reference evidence="2 3" key="1">
    <citation type="journal article" date="2014" name="Genome Announc.">
        <title>Draft Genome Sequences of Two Vibrionaceae Species, Vibrio ponticus C121 and Photobacterium aphoticum C119, Isolated as Coral Reef Microbiota.</title>
        <authorList>
            <person name="Al-saari N."/>
            <person name="Meirelles P.M."/>
            <person name="Mino S."/>
            <person name="Suda W."/>
            <person name="Oshima K."/>
            <person name="Hattori M."/>
            <person name="Ohkuma M."/>
            <person name="Thompson F.L."/>
            <person name="Gomez-Gil B."/>
            <person name="Sawabe T."/>
            <person name="Sawabe T."/>
        </authorList>
    </citation>
    <scope>NUCLEOTIDE SEQUENCE [LARGE SCALE GENOMIC DNA]</scope>
    <source>
        <strain evidence="2 3">JCM 19237</strain>
    </source>
</reference>
<accession>A0A090QLS3</accession>
<dbReference type="PANTHER" id="PTHR34386:SF1">
    <property type="entry name" value="GLUTAREDOXIN-LIKE PROTEIN NRDH"/>
    <property type="match status" value="1"/>
</dbReference>
<organism evidence="2 3">
    <name type="scientific">Photobacterium aphoticum</name>
    <dbReference type="NCBI Taxonomy" id="754436"/>
    <lineage>
        <taxon>Bacteria</taxon>
        <taxon>Pseudomonadati</taxon>
        <taxon>Pseudomonadota</taxon>
        <taxon>Gammaproteobacteria</taxon>
        <taxon>Vibrionales</taxon>
        <taxon>Vibrionaceae</taxon>
        <taxon>Photobacterium</taxon>
    </lineage>
</organism>
<evidence type="ECO:0000313" key="2">
    <source>
        <dbReference type="EMBL" id="GAL04070.1"/>
    </source>
</evidence>
<gene>
    <name evidence="2" type="ORF">JCM19237_2221</name>
</gene>
<dbReference type="EMBL" id="BBMN01000003">
    <property type="protein sequence ID" value="GAL04070.1"/>
    <property type="molecule type" value="Genomic_DNA"/>
</dbReference>
<name>A0A090QLS3_9GAMM</name>
<proteinExistence type="predicted"/>
<dbReference type="PANTHER" id="PTHR34386">
    <property type="entry name" value="GLUTAREDOXIN"/>
    <property type="match status" value="1"/>
</dbReference>
<dbReference type="SUPFAM" id="SSF52833">
    <property type="entry name" value="Thioredoxin-like"/>
    <property type="match status" value="1"/>
</dbReference>
<dbReference type="AlphaFoldDB" id="A0A090QLS3"/>
<dbReference type="GO" id="GO:0009055">
    <property type="term" value="F:electron transfer activity"/>
    <property type="evidence" value="ECO:0007669"/>
    <property type="project" value="TreeGrafter"/>
</dbReference>
<sequence>MKRITLFTQKNCPHCKDAERYMTEKGYPFRRVDVASPNGRKELNQTGARSVPVLKVGDRVLIGWNMKQFENQLRAKD</sequence>
<dbReference type="Proteomes" id="UP000029227">
    <property type="component" value="Unassembled WGS sequence"/>
</dbReference>
<dbReference type="CDD" id="cd02976">
    <property type="entry name" value="NrdH"/>
    <property type="match status" value="1"/>
</dbReference>
<dbReference type="InterPro" id="IPR036249">
    <property type="entry name" value="Thioredoxin-like_sf"/>
</dbReference>
<dbReference type="PROSITE" id="PS51354">
    <property type="entry name" value="GLUTAREDOXIN_2"/>
    <property type="match status" value="1"/>
</dbReference>
<feature type="domain" description="Glutaredoxin" evidence="1">
    <location>
        <begin position="4"/>
        <end position="60"/>
    </location>
</feature>
<evidence type="ECO:0000259" key="1">
    <source>
        <dbReference type="Pfam" id="PF00462"/>
    </source>
</evidence>